<accession>A0A813QW66</accession>
<feature type="domain" description="BRCT" evidence="7">
    <location>
        <begin position="219"/>
        <end position="304"/>
    </location>
</feature>
<feature type="domain" description="BRCT" evidence="7">
    <location>
        <begin position="323"/>
        <end position="426"/>
    </location>
</feature>
<evidence type="ECO:0000256" key="4">
    <source>
        <dbReference type="ARBA" id="ARBA00023204"/>
    </source>
</evidence>
<dbReference type="OrthoDB" id="6105938at2759"/>
<comment type="subcellular location">
    <subcellularLocation>
        <location evidence="1">Nucleus</location>
    </subcellularLocation>
</comment>
<feature type="compositionally biased region" description="Polar residues" evidence="6">
    <location>
        <begin position="193"/>
        <end position="209"/>
    </location>
</feature>
<dbReference type="SUPFAM" id="SSF52113">
    <property type="entry name" value="BRCT domain"/>
    <property type="match status" value="2"/>
</dbReference>
<evidence type="ECO:0000256" key="6">
    <source>
        <dbReference type="SAM" id="MobiDB-lite"/>
    </source>
</evidence>
<dbReference type="GO" id="GO:0045944">
    <property type="term" value="P:positive regulation of transcription by RNA polymerase II"/>
    <property type="evidence" value="ECO:0007669"/>
    <property type="project" value="TreeGrafter"/>
</dbReference>
<evidence type="ECO:0000256" key="5">
    <source>
        <dbReference type="ARBA" id="ARBA00023242"/>
    </source>
</evidence>
<comment type="caution">
    <text evidence="8">The sequence shown here is derived from an EMBL/GenBank/DDBJ whole genome shotgun (WGS) entry which is preliminary data.</text>
</comment>
<evidence type="ECO:0000313" key="8">
    <source>
        <dbReference type="EMBL" id="CAF0774230.1"/>
    </source>
</evidence>
<dbReference type="Proteomes" id="UP000663852">
    <property type="component" value="Unassembled WGS sequence"/>
</dbReference>
<dbReference type="PANTHER" id="PTHR13763">
    <property type="entry name" value="BREAST CANCER TYPE 1 SUSCEPTIBILITY PROTEIN BRCA1"/>
    <property type="match status" value="1"/>
</dbReference>
<dbReference type="GO" id="GO:0070531">
    <property type="term" value="C:BRCA1-A complex"/>
    <property type="evidence" value="ECO:0007669"/>
    <property type="project" value="TreeGrafter"/>
</dbReference>
<organism evidence="8 9">
    <name type="scientific">Adineta ricciae</name>
    <name type="common">Rotifer</name>
    <dbReference type="NCBI Taxonomy" id="249248"/>
    <lineage>
        <taxon>Eukaryota</taxon>
        <taxon>Metazoa</taxon>
        <taxon>Spiralia</taxon>
        <taxon>Gnathifera</taxon>
        <taxon>Rotifera</taxon>
        <taxon>Eurotatoria</taxon>
        <taxon>Bdelloidea</taxon>
        <taxon>Adinetida</taxon>
        <taxon>Adinetidae</taxon>
        <taxon>Adineta</taxon>
    </lineage>
</organism>
<sequence length="431" mass="49938">MASIERSLNLLSVATTIHDWFISHTPMPSLVRSISEYVFDSLKCKRTNQLRIRRVNSCLSIQDRINLLGLFTFIKQVSLKTNCHVMRKYSYYMSSPGSYAKGYVRWTAGGKRVMWDGNRWQQLCQIEKCLKRDQKSQGVCLIHFREQQENKLKTKTKKFKIDERPETNKSDKSKKSSQSKKASMPTRSKRIRSNNSLNGSTKTSQISPSKSHRSSRKLVLVCSSLTRQQLSQIELFCSRFSARLSNQIDETTTHLIASEVEQRVCCLTKKVFFAVAYHVYVVGYQWIEECLSKQTLLNEESYEILGDASLSSQHNGMHRSRLVREPIFKSYSYTIAVECSIGCQQGMFNRQELEELVQLSGANLLQEDNRNDLDIDTTIIVLCDDDDKLVMKKYQDIKNKVHYVIPEFFLDSIVLYEVQPIKGYELLYQIE</sequence>
<dbReference type="EMBL" id="CAJNOJ010000009">
    <property type="protein sequence ID" value="CAF0774230.1"/>
    <property type="molecule type" value="Genomic_DNA"/>
</dbReference>
<evidence type="ECO:0000256" key="1">
    <source>
        <dbReference type="ARBA" id="ARBA00004123"/>
    </source>
</evidence>
<dbReference type="InterPro" id="IPR001357">
    <property type="entry name" value="BRCT_dom"/>
</dbReference>
<protein>
    <recommendedName>
        <fullName evidence="7">BRCT domain-containing protein</fullName>
    </recommendedName>
</protein>
<keyword evidence="4" id="KW-0234">DNA repair</keyword>
<dbReference type="GO" id="GO:0000724">
    <property type="term" value="P:double-strand break repair via homologous recombination"/>
    <property type="evidence" value="ECO:0007669"/>
    <property type="project" value="TreeGrafter"/>
</dbReference>
<dbReference type="InterPro" id="IPR031099">
    <property type="entry name" value="BRCA1-associated"/>
</dbReference>
<evidence type="ECO:0000256" key="2">
    <source>
        <dbReference type="ARBA" id="ARBA00022737"/>
    </source>
</evidence>
<dbReference type="GO" id="GO:0031436">
    <property type="term" value="C:BRCA1-BARD1 complex"/>
    <property type="evidence" value="ECO:0007669"/>
    <property type="project" value="TreeGrafter"/>
</dbReference>
<name>A0A813QW66_ADIRI</name>
<evidence type="ECO:0000313" key="9">
    <source>
        <dbReference type="Proteomes" id="UP000663852"/>
    </source>
</evidence>
<reference evidence="8" key="1">
    <citation type="submission" date="2021-02" db="EMBL/GenBank/DDBJ databases">
        <authorList>
            <person name="Nowell W R."/>
        </authorList>
    </citation>
    <scope>NUCLEOTIDE SEQUENCE</scope>
</reference>
<feature type="compositionally biased region" description="Basic and acidic residues" evidence="6">
    <location>
        <begin position="159"/>
        <end position="174"/>
    </location>
</feature>
<proteinExistence type="predicted"/>
<dbReference type="SMART" id="SM00292">
    <property type="entry name" value="BRCT"/>
    <property type="match status" value="2"/>
</dbReference>
<evidence type="ECO:0000259" key="7">
    <source>
        <dbReference type="PROSITE" id="PS50172"/>
    </source>
</evidence>
<feature type="region of interest" description="Disordered" evidence="6">
    <location>
        <begin position="155"/>
        <end position="212"/>
    </location>
</feature>
<dbReference type="PROSITE" id="PS50172">
    <property type="entry name" value="BRCT"/>
    <property type="match status" value="2"/>
</dbReference>
<keyword evidence="3" id="KW-0227">DNA damage</keyword>
<dbReference type="AlphaFoldDB" id="A0A813QW66"/>
<dbReference type="Gene3D" id="3.40.50.10190">
    <property type="entry name" value="BRCT domain"/>
    <property type="match status" value="2"/>
</dbReference>
<evidence type="ECO:0000256" key="3">
    <source>
        <dbReference type="ARBA" id="ARBA00022763"/>
    </source>
</evidence>
<dbReference type="GO" id="GO:0004842">
    <property type="term" value="F:ubiquitin-protein transferase activity"/>
    <property type="evidence" value="ECO:0007669"/>
    <property type="project" value="TreeGrafter"/>
</dbReference>
<dbReference type="InterPro" id="IPR036420">
    <property type="entry name" value="BRCT_dom_sf"/>
</dbReference>
<keyword evidence="5" id="KW-0539">Nucleus</keyword>
<dbReference type="PANTHER" id="PTHR13763:SF0">
    <property type="entry name" value="BREAST CANCER TYPE 1 SUSCEPTIBILITY PROTEIN"/>
    <property type="match status" value="1"/>
</dbReference>
<dbReference type="Pfam" id="PF00533">
    <property type="entry name" value="BRCT"/>
    <property type="match status" value="2"/>
</dbReference>
<keyword evidence="2" id="KW-0677">Repeat</keyword>
<gene>
    <name evidence="8" type="ORF">EDS130_LOCUS3480</name>
</gene>